<feature type="domain" description="Death" evidence="1">
    <location>
        <begin position="210"/>
        <end position="289"/>
    </location>
</feature>
<dbReference type="SUPFAM" id="SSF47986">
    <property type="entry name" value="DEATH domain"/>
    <property type="match status" value="1"/>
</dbReference>
<accession>A0A8K9Y8A8</accession>
<keyword evidence="3" id="KW-1185">Reference proteome</keyword>
<dbReference type="GO" id="GO:0005068">
    <property type="term" value="F:transmembrane receptor protein tyrosine kinase adaptor activity"/>
    <property type="evidence" value="ECO:0007669"/>
    <property type="project" value="TreeGrafter"/>
</dbReference>
<sequence length="292" mass="31542">MNFNLVWDVVPYDILENGGTECGGWPVDRMCGSLPALLSRSEPALSLQRPAGQVQRLQSPQADTHRLSWGAGGVRDPKAARCRSSAGCGGEVCGCGGVPQVPAELWLRCRTTVPLPAHLPPPPHPTTGACLGNPAQSRDAHFGLLSGRPGALSAAHPPVTARAPTGCIPQPPTLTQEEPPVPSNCFLFQKRVFEDRMLAAGDLQRFSNGVGRDWRKVGRALGKNCRALKGPAIDNLAYEYEREGLYEQAYQLLSRFIQAEGRAARLGRLVRALEDSKLTSLAENILDIQPRD</sequence>
<dbReference type="GeneTree" id="ENSGT00390000002016"/>
<protein>
    <submittedName>
        <fullName evidence="2">Tnfrsf1a-associated via death domain</fullName>
    </submittedName>
</protein>
<dbReference type="InterPro" id="IPR000488">
    <property type="entry name" value="Death_dom"/>
</dbReference>
<dbReference type="GO" id="GO:0097191">
    <property type="term" value="P:extrinsic apoptotic signaling pathway"/>
    <property type="evidence" value="ECO:0007669"/>
    <property type="project" value="TreeGrafter"/>
</dbReference>
<organism evidence="2 3">
    <name type="scientific">Oncorhynchus mykiss</name>
    <name type="common">Rainbow trout</name>
    <name type="synonym">Salmo gairdneri</name>
    <dbReference type="NCBI Taxonomy" id="8022"/>
    <lineage>
        <taxon>Eukaryota</taxon>
        <taxon>Metazoa</taxon>
        <taxon>Chordata</taxon>
        <taxon>Craniata</taxon>
        <taxon>Vertebrata</taxon>
        <taxon>Euteleostomi</taxon>
        <taxon>Actinopterygii</taxon>
        <taxon>Neopterygii</taxon>
        <taxon>Teleostei</taxon>
        <taxon>Protacanthopterygii</taxon>
        <taxon>Salmoniformes</taxon>
        <taxon>Salmonidae</taxon>
        <taxon>Salmoninae</taxon>
        <taxon>Oncorhynchus</taxon>
    </lineage>
</organism>
<name>A0A8K9Y8A8_ONCMY</name>
<reference evidence="2" key="3">
    <citation type="submission" date="2025-09" db="UniProtKB">
        <authorList>
            <consortium name="Ensembl"/>
        </authorList>
    </citation>
    <scope>IDENTIFICATION</scope>
</reference>
<dbReference type="PROSITE" id="PS50017">
    <property type="entry name" value="DEATH_DOMAIN"/>
    <property type="match status" value="1"/>
</dbReference>
<dbReference type="GO" id="GO:0002947">
    <property type="term" value="C:tumor necrosis factor receptor superfamily complex"/>
    <property type="evidence" value="ECO:0007669"/>
    <property type="project" value="TreeGrafter"/>
</dbReference>
<evidence type="ECO:0000259" key="1">
    <source>
        <dbReference type="PROSITE" id="PS50017"/>
    </source>
</evidence>
<dbReference type="Gene3D" id="1.10.533.10">
    <property type="entry name" value="Death Domain, Fas"/>
    <property type="match status" value="1"/>
</dbReference>
<dbReference type="PANTHER" id="PTHR14913:SF0">
    <property type="entry name" value="TUMOR NECROSIS FACTOR RECEPTOR TYPE 1-ASSOCIATED DEATH DOMAIN PROTEIN"/>
    <property type="match status" value="1"/>
</dbReference>
<reference evidence="2" key="1">
    <citation type="submission" date="2020-07" db="EMBL/GenBank/DDBJ databases">
        <title>A long reads based de novo assembly of the rainbow trout Arlee double haploid line genome.</title>
        <authorList>
            <person name="Gao G."/>
            <person name="Palti Y."/>
        </authorList>
    </citation>
    <scope>NUCLEOTIDE SEQUENCE [LARGE SCALE GENOMIC DNA]</scope>
</reference>
<dbReference type="Proteomes" id="UP000694395">
    <property type="component" value="Chromosome 6"/>
</dbReference>
<dbReference type="PANTHER" id="PTHR14913">
    <property type="entry name" value="TUMOR NECROSIS FACTOR RECEPTOR TYPE 1-ASSOCIATED DEATH DOMAIN PROTEIN"/>
    <property type="match status" value="1"/>
</dbReference>
<dbReference type="AlphaFoldDB" id="A0A8K9Y8A8"/>
<evidence type="ECO:0000313" key="2">
    <source>
        <dbReference type="Ensembl" id="ENSOMYP00000143853.1"/>
    </source>
</evidence>
<dbReference type="SMART" id="SM00005">
    <property type="entry name" value="DEATH"/>
    <property type="match status" value="1"/>
</dbReference>
<reference evidence="2" key="2">
    <citation type="submission" date="2025-08" db="UniProtKB">
        <authorList>
            <consortium name="Ensembl"/>
        </authorList>
    </citation>
    <scope>IDENTIFICATION</scope>
</reference>
<dbReference type="InterPro" id="IPR011029">
    <property type="entry name" value="DEATH-like_dom_sf"/>
</dbReference>
<dbReference type="InterPro" id="IPR035712">
    <property type="entry name" value="TRADD"/>
</dbReference>
<proteinExistence type="predicted"/>
<dbReference type="Pfam" id="PF00531">
    <property type="entry name" value="Death"/>
    <property type="match status" value="1"/>
</dbReference>
<dbReference type="Ensembl" id="ENSOMYT00000121499.1">
    <property type="protein sequence ID" value="ENSOMYP00000143853.1"/>
    <property type="gene ID" value="ENSOMYG00000020592.2"/>
</dbReference>
<evidence type="ECO:0000313" key="3">
    <source>
        <dbReference type="Proteomes" id="UP000694395"/>
    </source>
</evidence>